<reference evidence="2 3" key="1">
    <citation type="submission" date="2018-11" db="EMBL/GenBank/DDBJ databases">
        <authorList>
            <person name="Na S.W."/>
            <person name="Baik M."/>
        </authorList>
    </citation>
    <scope>NUCLEOTIDE SEQUENCE [LARGE SCALE GENOMIC DNA]</scope>
    <source>
        <strain evidence="2 3">E39</strain>
    </source>
</reference>
<dbReference type="InterPro" id="IPR018247">
    <property type="entry name" value="EF_Hand_1_Ca_BS"/>
</dbReference>
<dbReference type="InterPro" id="IPR016134">
    <property type="entry name" value="Dockerin_dom"/>
</dbReference>
<dbReference type="Proteomes" id="UP000249375">
    <property type="component" value="Chromosome"/>
</dbReference>
<evidence type="ECO:0000313" key="3">
    <source>
        <dbReference type="Proteomes" id="UP000249375"/>
    </source>
</evidence>
<keyword evidence="3" id="KW-1185">Reference proteome</keyword>
<feature type="domain" description="Dockerin" evidence="1">
    <location>
        <begin position="528"/>
        <end position="591"/>
    </location>
</feature>
<proteinExistence type="predicted"/>
<dbReference type="InterPro" id="IPR011050">
    <property type="entry name" value="Pectin_lyase_fold/virulence"/>
</dbReference>
<dbReference type="Gene3D" id="1.10.1330.10">
    <property type="entry name" value="Dockerin domain"/>
    <property type="match status" value="1"/>
</dbReference>
<gene>
    <name evidence="2" type="ORF">C7Y71_005235</name>
</gene>
<evidence type="ECO:0000259" key="1">
    <source>
        <dbReference type="PROSITE" id="PS51766"/>
    </source>
</evidence>
<protein>
    <recommendedName>
        <fullName evidence="1">Dockerin domain-containing protein</fullName>
    </recommendedName>
</protein>
<dbReference type="PROSITE" id="PS51766">
    <property type="entry name" value="DOCKERIN"/>
    <property type="match status" value="1"/>
</dbReference>
<organism evidence="2 3">
    <name type="scientific">Pseudoprevotella muciniphila</name>
    <dbReference type="NCBI Taxonomy" id="2133944"/>
    <lineage>
        <taxon>Bacteria</taxon>
        <taxon>Pseudomonadati</taxon>
        <taxon>Bacteroidota</taxon>
        <taxon>Bacteroidia</taxon>
        <taxon>Bacteroidales</taxon>
        <taxon>Prevotellaceae</taxon>
        <taxon>Pseudoprevotella</taxon>
    </lineage>
</organism>
<dbReference type="GO" id="GO:0000272">
    <property type="term" value="P:polysaccharide catabolic process"/>
    <property type="evidence" value="ECO:0007669"/>
    <property type="project" value="InterPro"/>
</dbReference>
<accession>A0A5P8E6A6</accession>
<evidence type="ECO:0000313" key="2">
    <source>
        <dbReference type="EMBL" id="QFQ12464.1"/>
    </source>
</evidence>
<dbReference type="InterPro" id="IPR036439">
    <property type="entry name" value="Dockerin_dom_sf"/>
</dbReference>
<dbReference type="EMBL" id="CP033459">
    <property type="protein sequence ID" value="QFQ12464.1"/>
    <property type="molecule type" value="Genomic_DNA"/>
</dbReference>
<name>A0A5P8E6A6_9BACT</name>
<dbReference type="AlphaFoldDB" id="A0A5P8E6A6"/>
<dbReference type="SUPFAM" id="SSF51126">
    <property type="entry name" value="Pectin lyase-like"/>
    <property type="match status" value="1"/>
</dbReference>
<dbReference type="PROSITE" id="PS00018">
    <property type="entry name" value="EF_HAND_1"/>
    <property type="match status" value="2"/>
</dbReference>
<sequence>MISNAAISQNAIDTLNQEKTIYQFLTARSFSETGLVRANGRVSGTATSYVHTKMVDMQGVKKLLLHNKLASETATTLYPVVVWYAEDSLTVVGSYEALRGEKDYEISVPSSARYAIINSLKTFALQTTRLVCHADYKCQNNAPDIVYVSSQCGNDGNDGLTAAAPVLSINQANRILSPRGTLVMLDGDYYSPEIDLANYEGLIGQGNVRIINGFKIDNANLVDTVKTLYSIKLPFSVPSTSFLWLHEVPDTITRIKENERHFLHGGRKYRMPSTRIYHSDENYENWQNSDSILHWTVSNGTLYFTVPRETDLSATPVVVPRYDVYSSSENHITINNIKILYSCLLLNNLTGSLENVSVGMCNATGAFNFAGCKTMDVISCEAFGSSNDGFNTHASVENNSEISFENCYGHDNSDDGESCHEYSKSHHLGGLFEYNGNGITPASGGQTSCKETITRNNGPWYLWTGTNREGTGFSAQGISSTETETAIFCRNCISINNIVGFNAIRGGISYAINCSATNNSKFNFLNIQNFQVGDVDGNGVVNVSDITTLVNYILGNTSNSFINDIADIDKNNRLDVNDVVGLLNIILQERP</sequence>
<dbReference type="KEGG" id="alq:C7Y71_005235"/>
<dbReference type="SUPFAM" id="SSF63446">
    <property type="entry name" value="Type I dockerin domain"/>
    <property type="match status" value="1"/>
</dbReference>
<dbReference type="CDD" id="cd14256">
    <property type="entry name" value="Dockerin_I"/>
    <property type="match status" value="1"/>
</dbReference>